<keyword evidence="1" id="KW-0645">Protease</keyword>
<evidence type="ECO:0000256" key="1">
    <source>
        <dbReference type="ARBA" id="ARBA00022670"/>
    </source>
</evidence>
<dbReference type="InterPro" id="IPR009003">
    <property type="entry name" value="Peptidase_S1_PA"/>
</dbReference>
<sequence>MYLMKHNLSKFTLILLVTESVLLGTNQKDSERLWFDDVEFAGGTYTVIDNYPFYAGVFVKPIERYDLKFQNEELLCASSIIGRFWAITSGGCLFLISVNEIDTSDVFLKSGTSFANGTELTVRHMRAHDADSVHIIDDDVNLGLIRVKQGFVGHGQIKVKLASESYRIRRRSDCVILGFEAIGKGVAVNTNLLKRIDLIALGDEDCKHNVQFTNSISKELSFCAKWSKADKNVCYLESGSPVVQNGVLIGIMNGAIMCGHHKLFRYIKVSEFQKAIVYHEVRIRNRIGVVFVDN</sequence>
<dbReference type="PANTHER" id="PTHR24276:SF96">
    <property type="entry name" value="PEPTIDASE S1 DOMAIN-CONTAINING PROTEIN"/>
    <property type="match status" value="1"/>
</dbReference>
<dbReference type="PANTHER" id="PTHR24276">
    <property type="entry name" value="POLYSERASE-RELATED"/>
    <property type="match status" value="1"/>
</dbReference>
<feature type="domain" description="Peptidase S1" evidence="6">
    <location>
        <begin position="39"/>
        <end position="276"/>
    </location>
</feature>
<proteinExistence type="predicted"/>
<dbReference type="AlphaFoldDB" id="A0A8K0G4K2"/>
<keyword evidence="4" id="KW-1015">Disulfide bond</keyword>
<evidence type="ECO:0000313" key="7">
    <source>
        <dbReference type="EMBL" id="KAF2888192.1"/>
    </source>
</evidence>
<comment type="caution">
    <text evidence="7">The sequence shown here is derived from an EMBL/GenBank/DDBJ whole genome shotgun (WGS) entry which is preliminary data.</text>
</comment>
<organism evidence="7 8">
    <name type="scientific">Ignelater luminosus</name>
    <name type="common">Cucubano</name>
    <name type="synonym">Pyrophorus luminosus</name>
    <dbReference type="NCBI Taxonomy" id="2038154"/>
    <lineage>
        <taxon>Eukaryota</taxon>
        <taxon>Metazoa</taxon>
        <taxon>Ecdysozoa</taxon>
        <taxon>Arthropoda</taxon>
        <taxon>Hexapoda</taxon>
        <taxon>Insecta</taxon>
        <taxon>Pterygota</taxon>
        <taxon>Neoptera</taxon>
        <taxon>Endopterygota</taxon>
        <taxon>Coleoptera</taxon>
        <taxon>Polyphaga</taxon>
        <taxon>Elateriformia</taxon>
        <taxon>Elateroidea</taxon>
        <taxon>Elateridae</taxon>
        <taxon>Agrypninae</taxon>
        <taxon>Pyrophorini</taxon>
        <taxon>Ignelater</taxon>
    </lineage>
</organism>
<name>A0A8K0G4K2_IGNLU</name>
<keyword evidence="3" id="KW-0720">Serine protease</keyword>
<dbReference type="Pfam" id="PF00089">
    <property type="entry name" value="Trypsin"/>
    <property type="match status" value="1"/>
</dbReference>
<keyword evidence="5" id="KW-0732">Signal</keyword>
<evidence type="ECO:0000256" key="4">
    <source>
        <dbReference type="ARBA" id="ARBA00023157"/>
    </source>
</evidence>
<reference evidence="7" key="1">
    <citation type="submission" date="2019-08" db="EMBL/GenBank/DDBJ databases">
        <title>The genome of the North American firefly Photinus pyralis.</title>
        <authorList>
            <consortium name="Photinus pyralis genome working group"/>
            <person name="Fallon T.R."/>
            <person name="Sander Lower S.E."/>
            <person name="Weng J.-K."/>
        </authorList>
    </citation>
    <scope>NUCLEOTIDE SEQUENCE</scope>
    <source>
        <strain evidence="7">TRF0915ILg1</strain>
        <tissue evidence="7">Whole body</tissue>
    </source>
</reference>
<feature type="chain" id="PRO_5035474325" description="Peptidase S1 domain-containing protein" evidence="5">
    <location>
        <begin position="24"/>
        <end position="294"/>
    </location>
</feature>
<keyword evidence="2" id="KW-0378">Hydrolase</keyword>
<evidence type="ECO:0000259" key="6">
    <source>
        <dbReference type="SMART" id="SM00020"/>
    </source>
</evidence>
<evidence type="ECO:0000256" key="2">
    <source>
        <dbReference type="ARBA" id="ARBA00022801"/>
    </source>
</evidence>
<dbReference type="Gene3D" id="2.40.10.10">
    <property type="entry name" value="Trypsin-like serine proteases"/>
    <property type="match status" value="2"/>
</dbReference>
<gene>
    <name evidence="7" type="ORF">ILUMI_17981</name>
</gene>
<keyword evidence="8" id="KW-1185">Reference proteome</keyword>
<dbReference type="GO" id="GO:0004252">
    <property type="term" value="F:serine-type endopeptidase activity"/>
    <property type="evidence" value="ECO:0007669"/>
    <property type="project" value="InterPro"/>
</dbReference>
<dbReference type="GO" id="GO:0006508">
    <property type="term" value="P:proteolysis"/>
    <property type="evidence" value="ECO:0007669"/>
    <property type="project" value="UniProtKB-KW"/>
</dbReference>
<dbReference type="SMART" id="SM00020">
    <property type="entry name" value="Tryp_SPc"/>
    <property type="match status" value="1"/>
</dbReference>
<evidence type="ECO:0000313" key="8">
    <source>
        <dbReference type="Proteomes" id="UP000801492"/>
    </source>
</evidence>
<protein>
    <recommendedName>
        <fullName evidence="6">Peptidase S1 domain-containing protein</fullName>
    </recommendedName>
</protein>
<dbReference type="InterPro" id="IPR043504">
    <property type="entry name" value="Peptidase_S1_PA_chymotrypsin"/>
</dbReference>
<dbReference type="EMBL" id="VTPC01079121">
    <property type="protein sequence ID" value="KAF2888192.1"/>
    <property type="molecule type" value="Genomic_DNA"/>
</dbReference>
<dbReference type="Proteomes" id="UP000801492">
    <property type="component" value="Unassembled WGS sequence"/>
</dbReference>
<dbReference type="InterPro" id="IPR001254">
    <property type="entry name" value="Trypsin_dom"/>
</dbReference>
<evidence type="ECO:0000256" key="5">
    <source>
        <dbReference type="SAM" id="SignalP"/>
    </source>
</evidence>
<feature type="signal peptide" evidence="5">
    <location>
        <begin position="1"/>
        <end position="23"/>
    </location>
</feature>
<evidence type="ECO:0000256" key="3">
    <source>
        <dbReference type="ARBA" id="ARBA00022825"/>
    </source>
</evidence>
<dbReference type="InterPro" id="IPR050430">
    <property type="entry name" value="Peptidase_S1"/>
</dbReference>
<accession>A0A8K0G4K2</accession>
<dbReference type="SUPFAM" id="SSF50494">
    <property type="entry name" value="Trypsin-like serine proteases"/>
    <property type="match status" value="1"/>
</dbReference>